<gene>
    <name evidence="5" type="ORF">ACE1CI_06060</name>
</gene>
<comment type="caution">
    <text evidence="5">The sequence shown here is derived from an EMBL/GenBank/DDBJ whole genome shotgun (WGS) entry which is preliminary data.</text>
</comment>
<dbReference type="PANTHER" id="PTHR33619">
    <property type="entry name" value="POLYSACCHARIDE EXPORT PROTEIN GFCE-RELATED"/>
    <property type="match status" value="1"/>
</dbReference>
<proteinExistence type="predicted"/>
<name>A0ABV4XLA1_9CYAN</name>
<feature type="domain" description="Polysaccharide export protein N-terminal" evidence="3">
    <location>
        <begin position="113"/>
        <end position="184"/>
    </location>
</feature>
<sequence>MKGVFFRQQFKAVSILGIHTSSTLLLTASSILWLGQKSWGRETVIGNRELLTGNREQRFRLTLSQRLLLGQNQTQRVQPSVTPLTPQAPITIPVVPFELQETPQPFRPNPQFRPYRLGPGDVLSIAVPRFPELSVQAAVGPEGNIILPLAGNLSVGGLTIEEVTEKIRAAYNQFVIDPVVTVGLATQRPVQISVTGEVVRPGLYGLVGGLSRVSTALLTAGGSTTQADLRQVLIRRFLVDGSFIEQRVDLFTPLVAGEPIPDLRLEDGDAVIVPRLQVGGDQNYNRQLVATSNLVQPTINIRILSYPNQTVGNLAVANGSTFLDAFTAAGVSLQGTDIDSVAVIRFDRERGRAIVRELNARRALFGDASQNIPLQDNDVIVVGRNLVGRITFALNIFTQPFRDILGFLLFFQELTDNATNLFRPGGGNNGN</sequence>
<evidence type="ECO:0000313" key="6">
    <source>
        <dbReference type="Proteomes" id="UP001576784"/>
    </source>
</evidence>
<feature type="transmembrane region" description="Helical" evidence="2">
    <location>
        <begin position="12"/>
        <end position="34"/>
    </location>
</feature>
<dbReference type="EMBL" id="JBHFNR010000039">
    <property type="protein sequence ID" value="MFB2892492.1"/>
    <property type="molecule type" value="Genomic_DNA"/>
</dbReference>
<dbReference type="RefSeq" id="WP_413262165.1">
    <property type="nucleotide sequence ID" value="NZ_JBHFNR010000039.1"/>
</dbReference>
<dbReference type="Pfam" id="PF10531">
    <property type="entry name" value="SLBB"/>
    <property type="match status" value="1"/>
</dbReference>
<accession>A0ABV4XLA1</accession>
<dbReference type="InterPro" id="IPR019554">
    <property type="entry name" value="Soluble_ligand-bd"/>
</dbReference>
<evidence type="ECO:0000256" key="1">
    <source>
        <dbReference type="ARBA" id="ARBA00022729"/>
    </source>
</evidence>
<keyword evidence="2" id="KW-0812">Transmembrane</keyword>
<dbReference type="InterPro" id="IPR049712">
    <property type="entry name" value="Poly_export"/>
</dbReference>
<evidence type="ECO:0000259" key="3">
    <source>
        <dbReference type="Pfam" id="PF02563"/>
    </source>
</evidence>
<dbReference type="Pfam" id="PF02563">
    <property type="entry name" value="Poly_export"/>
    <property type="match status" value="1"/>
</dbReference>
<dbReference type="InterPro" id="IPR003715">
    <property type="entry name" value="Poly_export_N"/>
</dbReference>
<reference evidence="5 6" key="1">
    <citation type="submission" date="2024-09" db="EMBL/GenBank/DDBJ databases">
        <title>Floridaenema gen nov. (Aerosakkonemataceae, Aerosakkonematales ord. nov., Cyanobacteria) from benthic tropical and subtropical fresh waters, with the description of four new species.</title>
        <authorList>
            <person name="Moretto J.A."/>
            <person name="Berthold D.E."/>
            <person name="Lefler F.W."/>
            <person name="Huang I.-S."/>
            <person name="Laughinghouse H. IV."/>
        </authorList>
    </citation>
    <scope>NUCLEOTIDE SEQUENCE [LARGE SCALE GENOMIC DNA]</scope>
    <source>
        <strain evidence="5 6">BLCC-F50</strain>
    </source>
</reference>
<dbReference type="PANTHER" id="PTHR33619:SF3">
    <property type="entry name" value="POLYSACCHARIDE EXPORT PROTEIN GFCE-RELATED"/>
    <property type="match status" value="1"/>
</dbReference>
<dbReference type="Proteomes" id="UP001576784">
    <property type="component" value="Unassembled WGS sequence"/>
</dbReference>
<dbReference type="Gene3D" id="3.10.560.10">
    <property type="entry name" value="Outer membrane lipoprotein wza domain like"/>
    <property type="match status" value="2"/>
</dbReference>
<keyword evidence="1" id="KW-0732">Signal</keyword>
<dbReference type="Gene3D" id="3.30.1950.10">
    <property type="entry name" value="wza like domain"/>
    <property type="match status" value="1"/>
</dbReference>
<keyword evidence="2" id="KW-0472">Membrane</keyword>
<evidence type="ECO:0000259" key="4">
    <source>
        <dbReference type="Pfam" id="PF10531"/>
    </source>
</evidence>
<keyword evidence="2" id="KW-1133">Transmembrane helix</keyword>
<keyword evidence="6" id="KW-1185">Reference proteome</keyword>
<feature type="domain" description="Soluble ligand binding" evidence="4">
    <location>
        <begin position="192"/>
        <end position="242"/>
    </location>
</feature>
<protein>
    <submittedName>
        <fullName evidence="5">Polysaccharide biosynthesis/export family protein</fullName>
    </submittedName>
</protein>
<evidence type="ECO:0000256" key="2">
    <source>
        <dbReference type="SAM" id="Phobius"/>
    </source>
</evidence>
<organism evidence="5 6">
    <name type="scientific">Floridaenema flaviceps BLCC-F50</name>
    <dbReference type="NCBI Taxonomy" id="3153642"/>
    <lineage>
        <taxon>Bacteria</taxon>
        <taxon>Bacillati</taxon>
        <taxon>Cyanobacteriota</taxon>
        <taxon>Cyanophyceae</taxon>
        <taxon>Oscillatoriophycideae</taxon>
        <taxon>Aerosakkonematales</taxon>
        <taxon>Aerosakkonemataceae</taxon>
        <taxon>Floridanema</taxon>
        <taxon>Floridanema flaviceps</taxon>
    </lineage>
</organism>
<evidence type="ECO:0000313" key="5">
    <source>
        <dbReference type="EMBL" id="MFB2892492.1"/>
    </source>
</evidence>